<dbReference type="EMBL" id="SMSE01000003">
    <property type="protein sequence ID" value="TDG12408.1"/>
    <property type="molecule type" value="Genomic_DNA"/>
</dbReference>
<reference evidence="3 4" key="1">
    <citation type="submission" date="2019-03" db="EMBL/GenBank/DDBJ databases">
        <title>Seongchinamella monodicae gen. nov., sp. nov., a novel member of the Gammaproteobacteria isolated from a tidal mudflat of beach.</title>
        <authorList>
            <person name="Yang H.G."/>
            <person name="Kang J.W."/>
            <person name="Lee S.D."/>
        </authorList>
    </citation>
    <scope>NUCLEOTIDE SEQUENCE [LARGE SCALE GENOMIC DNA]</scope>
    <source>
        <strain evidence="3 4">GH4-78</strain>
    </source>
</reference>
<proteinExistence type="inferred from homology"/>
<organism evidence="3 4">
    <name type="scientific">Seongchinamella unica</name>
    <dbReference type="NCBI Taxonomy" id="2547392"/>
    <lineage>
        <taxon>Bacteria</taxon>
        <taxon>Pseudomonadati</taxon>
        <taxon>Pseudomonadota</taxon>
        <taxon>Gammaproteobacteria</taxon>
        <taxon>Cellvibrionales</taxon>
        <taxon>Halieaceae</taxon>
        <taxon>Seongchinamella</taxon>
    </lineage>
</organism>
<evidence type="ECO:0000313" key="4">
    <source>
        <dbReference type="Proteomes" id="UP000295554"/>
    </source>
</evidence>
<keyword evidence="4" id="KW-1185">Reference proteome</keyword>
<dbReference type="GO" id="GO:0016853">
    <property type="term" value="F:isomerase activity"/>
    <property type="evidence" value="ECO:0007669"/>
    <property type="project" value="UniProtKB-KW"/>
</dbReference>
<dbReference type="Proteomes" id="UP000295554">
    <property type="component" value="Unassembled WGS sequence"/>
</dbReference>
<keyword evidence="3" id="KW-0413">Isomerase</keyword>
<dbReference type="GO" id="GO:0008300">
    <property type="term" value="P:isoprenoid catabolic process"/>
    <property type="evidence" value="ECO:0007669"/>
    <property type="project" value="TreeGrafter"/>
</dbReference>
<comment type="similarity">
    <text evidence="1 2">Belongs to the enoyl-CoA hydratase/isomerase family.</text>
</comment>
<dbReference type="CDD" id="cd06558">
    <property type="entry name" value="crotonase-like"/>
    <property type="match status" value="1"/>
</dbReference>
<evidence type="ECO:0000256" key="2">
    <source>
        <dbReference type="RuleBase" id="RU003707"/>
    </source>
</evidence>
<protein>
    <submittedName>
        <fullName evidence="3">Enoyl-CoA hydratase/isomerase family protein</fullName>
    </submittedName>
</protein>
<dbReference type="Gene3D" id="1.10.12.10">
    <property type="entry name" value="Lyase 2-enoyl-coa Hydratase, Chain A, domain 2"/>
    <property type="match status" value="1"/>
</dbReference>
<dbReference type="RefSeq" id="WP_133213171.1">
    <property type="nucleotide sequence ID" value="NZ_SMSE01000003.1"/>
</dbReference>
<dbReference type="PANTHER" id="PTHR42964">
    <property type="entry name" value="ENOYL-COA HYDRATASE"/>
    <property type="match status" value="1"/>
</dbReference>
<comment type="caution">
    <text evidence="3">The sequence shown here is derived from an EMBL/GenBank/DDBJ whole genome shotgun (WGS) entry which is preliminary data.</text>
</comment>
<dbReference type="PANTHER" id="PTHR42964:SF1">
    <property type="entry name" value="POLYKETIDE BIOSYNTHESIS ENOYL-COA HYDRATASE PKSH-RELATED"/>
    <property type="match status" value="1"/>
</dbReference>
<sequence>MSTEFVSTVIDERGVATVTLDNPEKHNAFDDIIIAQLTAAFAEVEANVDARVMVLASNGRNFSAGGDLNWMKRMAAYSHEENLQDSRALADMLRTLNFMTRPTIARIQGVAFGGAVGLVSCCDMAVASSKAMFCLSEVKIGLMPATISPYVVAAIGARAARRYFTTAERFSAQQAQTMGLVSEVVDDGELDAAVAALVDAILVNSPAAVAASKQLIFDVADRPLDTELVEMTCQRIADIRASTEGQEGLSAFLEKRKPSWIQ</sequence>
<dbReference type="InterPro" id="IPR001753">
    <property type="entry name" value="Enoyl-CoA_hydra/iso"/>
</dbReference>
<name>A0A4R5LPH3_9GAMM</name>
<gene>
    <name evidence="3" type="ORF">E2F43_12405</name>
</gene>
<accession>A0A4R5LPH3</accession>
<dbReference type="Pfam" id="PF00378">
    <property type="entry name" value="ECH_1"/>
    <property type="match status" value="1"/>
</dbReference>
<dbReference type="SUPFAM" id="SSF52096">
    <property type="entry name" value="ClpP/crotonase"/>
    <property type="match status" value="1"/>
</dbReference>
<dbReference type="Gene3D" id="3.90.226.10">
    <property type="entry name" value="2-enoyl-CoA Hydratase, Chain A, domain 1"/>
    <property type="match status" value="1"/>
</dbReference>
<evidence type="ECO:0000256" key="1">
    <source>
        <dbReference type="ARBA" id="ARBA00005254"/>
    </source>
</evidence>
<dbReference type="InterPro" id="IPR029045">
    <property type="entry name" value="ClpP/crotonase-like_dom_sf"/>
</dbReference>
<dbReference type="InterPro" id="IPR051683">
    <property type="entry name" value="Enoyl-CoA_Hydratase/Isomerase"/>
</dbReference>
<dbReference type="InterPro" id="IPR018376">
    <property type="entry name" value="Enoyl-CoA_hyd/isom_CS"/>
</dbReference>
<dbReference type="AlphaFoldDB" id="A0A4R5LPH3"/>
<dbReference type="PROSITE" id="PS00166">
    <property type="entry name" value="ENOYL_COA_HYDRATASE"/>
    <property type="match status" value="1"/>
</dbReference>
<evidence type="ECO:0000313" key="3">
    <source>
        <dbReference type="EMBL" id="TDG12408.1"/>
    </source>
</evidence>
<dbReference type="InterPro" id="IPR014748">
    <property type="entry name" value="Enoyl-CoA_hydra_C"/>
</dbReference>
<dbReference type="OrthoDB" id="9807606at2"/>